<dbReference type="PANTHER" id="PTHR23155:SF1205">
    <property type="entry name" value="DISEASE RESISTANCE PROTEIN RPM1"/>
    <property type="match status" value="1"/>
</dbReference>
<organism evidence="6 7">
    <name type="scientific">Gossypium aridum</name>
    <name type="common">American cotton</name>
    <name type="synonym">Erioxylum aridum</name>
    <dbReference type="NCBI Taxonomy" id="34290"/>
    <lineage>
        <taxon>Eukaryota</taxon>
        <taxon>Viridiplantae</taxon>
        <taxon>Streptophyta</taxon>
        <taxon>Embryophyta</taxon>
        <taxon>Tracheophyta</taxon>
        <taxon>Spermatophyta</taxon>
        <taxon>Magnoliopsida</taxon>
        <taxon>eudicotyledons</taxon>
        <taxon>Gunneridae</taxon>
        <taxon>Pentapetalae</taxon>
        <taxon>rosids</taxon>
        <taxon>malvids</taxon>
        <taxon>Malvales</taxon>
        <taxon>Malvaceae</taxon>
        <taxon>Malvoideae</taxon>
        <taxon>Gossypium</taxon>
    </lineage>
</organism>
<keyword evidence="1" id="KW-0677">Repeat</keyword>
<dbReference type="InterPro" id="IPR044974">
    <property type="entry name" value="Disease_R_plants"/>
</dbReference>
<keyword evidence="7" id="KW-1185">Reference proteome</keyword>
<keyword evidence="2" id="KW-0547">Nucleotide-binding</keyword>
<sequence length="284" mass="33066">MAAREPFLVGLLQFLLNSLASGELMDFRFHGGIQEKLNKWRKRLFKNGQPCCCYAFVKMHVVLKDAEQKQLTDATVKIWVSDLRYLLYDMEDTVDEVSTESLRDGSSDDNFSIIPIVGMDGVGNTTLAHLIYNDGACKCFDPKVWVDQSYDDLDVANETLLNMRKWYCKEYQLNAQLTLRRERVHQNVIKKCRGSPLETMVLCGLLNFEERDEWENILNGNLWSLHGEEDADIVPVLRLSYHYLPSHLKRCFAYYSILKKYEFEKIELILLWMVEGLIEQGEEN</sequence>
<evidence type="ECO:0000259" key="5">
    <source>
        <dbReference type="Pfam" id="PF18052"/>
    </source>
</evidence>
<keyword evidence="4" id="KW-0732">Signal</keyword>
<feature type="chain" id="PRO_5029636353" description="Disease resistance N-terminal domain-containing protein" evidence="4">
    <location>
        <begin position="23"/>
        <end position="284"/>
    </location>
</feature>
<protein>
    <recommendedName>
        <fullName evidence="5">Disease resistance N-terminal domain-containing protein</fullName>
    </recommendedName>
</protein>
<comment type="caution">
    <text evidence="6">The sequence shown here is derived from an EMBL/GenBank/DDBJ whole genome shotgun (WGS) entry which is preliminary data.</text>
</comment>
<dbReference type="EMBL" id="JABFAA010000012">
    <property type="protein sequence ID" value="MBA0697683.1"/>
    <property type="molecule type" value="Genomic_DNA"/>
</dbReference>
<dbReference type="Proteomes" id="UP000593577">
    <property type="component" value="Unassembled WGS sequence"/>
</dbReference>
<dbReference type="Gene3D" id="1.10.8.430">
    <property type="entry name" value="Helical domain of apoptotic protease-activating factors"/>
    <property type="match status" value="1"/>
</dbReference>
<feature type="signal peptide" evidence="4">
    <location>
        <begin position="1"/>
        <end position="22"/>
    </location>
</feature>
<dbReference type="SUPFAM" id="SSF52540">
    <property type="entry name" value="P-loop containing nucleoside triphosphate hydrolases"/>
    <property type="match status" value="1"/>
</dbReference>
<dbReference type="AlphaFoldDB" id="A0A7J8YDM3"/>
<dbReference type="PANTHER" id="PTHR23155">
    <property type="entry name" value="DISEASE RESISTANCE PROTEIN RP"/>
    <property type="match status" value="1"/>
</dbReference>
<keyword evidence="3" id="KW-0611">Plant defense</keyword>
<evidence type="ECO:0000313" key="6">
    <source>
        <dbReference type="EMBL" id="MBA0697683.1"/>
    </source>
</evidence>
<evidence type="ECO:0000256" key="2">
    <source>
        <dbReference type="ARBA" id="ARBA00022741"/>
    </source>
</evidence>
<dbReference type="InterPro" id="IPR041118">
    <property type="entry name" value="Rx_N"/>
</dbReference>
<dbReference type="GO" id="GO:0043531">
    <property type="term" value="F:ADP binding"/>
    <property type="evidence" value="ECO:0007669"/>
    <property type="project" value="InterPro"/>
</dbReference>
<reference evidence="6 7" key="1">
    <citation type="journal article" date="2019" name="Genome Biol. Evol.">
        <title>Insights into the evolution of the New World diploid cottons (Gossypium, subgenus Houzingenia) based on genome sequencing.</title>
        <authorList>
            <person name="Grover C.E."/>
            <person name="Arick M.A. 2nd"/>
            <person name="Thrash A."/>
            <person name="Conover J.L."/>
            <person name="Sanders W.S."/>
            <person name="Peterson D.G."/>
            <person name="Frelichowski J.E."/>
            <person name="Scheffler J.A."/>
            <person name="Scheffler B.E."/>
            <person name="Wendel J.F."/>
        </authorList>
    </citation>
    <scope>NUCLEOTIDE SEQUENCE [LARGE SCALE GENOMIC DNA]</scope>
    <source>
        <strain evidence="6">185</strain>
        <tissue evidence="6">Leaf</tissue>
    </source>
</reference>
<dbReference type="InterPro" id="IPR042197">
    <property type="entry name" value="Apaf_helical"/>
</dbReference>
<evidence type="ECO:0000256" key="3">
    <source>
        <dbReference type="ARBA" id="ARBA00022821"/>
    </source>
</evidence>
<dbReference type="GO" id="GO:0098542">
    <property type="term" value="P:defense response to other organism"/>
    <property type="evidence" value="ECO:0007669"/>
    <property type="project" value="TreeGrafter"/>
</dbReference>
<accession>A0A7J8YDM3</accession>
<dbReference type="Gene3D" id="1.20.5.4130">
    <property type="match status" value="1"/>
</dbReference>
<proteinExistence type="predicted"/>
<dbReference type="Pfam" id="PF18052">
    <property type="entry name" value="Rx_N"/>
    <property type="match status" value="1"/>
</dbReference>
<feature type="domain" description="Disease resistance N-terminal" evidence="5">
    <location>
        <begin position="58"/>
        <end position="108"/>
    </location>
</feature>
<name>A0A7J8YDM3_GOSAI</name>
<evidence type="ECO:0000256" key="4">
    <source>
        <dbReference type="SAM" id="SignalP"/>
    </source>
</evidence>
<gene>
    <name evidence="6" type="ORF">Goari_021213</name>
</gene>
<evidence type="ECO:0000313" key="7">
    <source>
        <dbReference type="Proteomes" id="UP000593577"/>
    </source>
</evidence>
<dbReference type="InterPro" id="IPR027417">
    <property type="entry name" value="P-loop_NTPase"/>
</dbReference>
<evidence type="ECO:0000256" key="1">
    <source>
        <dbReference type="ARBA" id="ARBA00022737"/>
    </source>
</evidence>